<dbReference type="GeneID" id="118424881"/>
<dbReference type="Proteomes" id="UP000001554">
    <property type="component" value="Chromosome 10"/>
</dbReference>
<evidence type="ECO:0000313" key="1">
    <source>
        <dbReference type="Proteomes" id="UP000001554"/>
    </source>
</evidence>
<sequence>MAYEIEAPDNGFLLAYMEEFFDSQAGPFYNLLSMGFSAEAFGVPMVASGVVLYLASEGEDTSEFTDIVTENMANAEIPDYDGIIGLANCIALVTAFPQFVSGDAQVFSSISLEHSFLKLRDFSENNGLPVGKVNIATAFTFTGVQF</sequence>
<accession>A0A9J7N4W3</accession>
<gene>
    <name evidence="2" type="primary">LOC118424881</name>
</gene>
<dbReference type="RefSeq" id="XP_035689581.1">
    <property type="nucleotide sequence ID" value="XM_035833688.1"/>
</dbReference>
<name>A0A9J7N4W3_BRAFL</name>
<keyword evidence="1" id="KW-1185">Reference proteome</keyword>
<evidence type="ECO:0000313" key="2">
    <source>
        <dbReference type="RefSeq" id="XP_035689581.1"/>
    </source>
</evidence>
<organism evidence="1 2">
    <name type="scientific">Branchiostoma floridae</name>
    <name type="common">Florida lancelet</name>
    <name type="synonym">Amphioxus</name>
    <dbReference type="NCBI Taxonomy" id="7739"/>
    <lineage>
        <taxon>Eukaryota</taxon>
        <taxon>Metazoa</taxon>
        <taxon>Chordata</taxon>
        <taxon>Cephalochordata</taxon>
        <taxon>Leptocardii</taxon>
        <taxon>Amphioxiformes</taxon>
        <taxon>Branchiostomatidae</taxon>
        <taxon>Branchiostoma</taxon>
    </lineage>
</organism>
<dbReference type="AlphaFoldDB" id="A0A9J7N4W3"/>
<reference evidence="2" key="2">
    <citation type="submission" date="2025-08" db="UniProtKB">
        <authorList>
            <consortium name="RefSeq"/>
        </authorList>
    </citation>
    <scope>IDENTIFICATION</scope>
    <source>
        <strain evidence="2">S238N-H82</strain>
        <tissue evidence="2">Testes</tissue>
    </source>
</reference>
<reference evidence="1" key="1">
    <citation type="journal article" date="2020" name="Nat. Ecol. Evol.">
        <title>Deeply conserved synteny resolves early events in vertebrate evolution.</title>
        <authorList>
            <person name="Simakov O."/>
            <person name="Marletaz F."/>
            <person name="Yue J.X."/>
            <person name="O'Connell B."/>
            <person name="Jenkins J."/>
            <person name="Brandt A."/>
            <person name="Calef R."/>
            <person name="Tung C.H."/>
            <person name="Huang T.K."/>
            <person name="Schmutz J."/>
            <person name="Satoh N."/>
            <person name="Yu J.K."/>
            <person name="Putnam N.H."/>
            <person name="Green R.E."/>
            <person name="Rokhsar D.S."/>
        </authorList>
    </citation>
    <scope>NUCLEOTIDE SEQUENCE [LARGE SCALE GENOMIC DNA]</scope>
    <source>
        <strain evidence="1">S238N-H82</strain>
    </source>
</reference>
<protein>
    <submittedName>
        <fullName evidence="2">Uncharacterized protein LOC118424881</fullName>
    </submittedName>
</protein>
<dbReference type="KEGG" id="bfo:118424881"/>
<proteinExistence type="predicted"/>